<name>A0A1Q2CX41_9ACTN</name>
<accession>A0A1Q2CX41</accession>
<dbReference type="PROSITE" id="PS00108">
    <property type="entry name" value="PROTEIN_KINASE_ST"/>
    <property type="match status" value="1"/>
</dbReference>
<evidence type="ECO:0000256" key="5">
    <source>
        <dbReference type="ARBA" id="ARBA00022777"/>
    </source>
</evidence>
<sequence>MSNRVQHGPEGLVPGFELGAAIGKGGFATVYRARQISLDREVAIKIDSRVLDDERNQRRFLRESTASALISSHPHVVSLIDAGTTRDNRPYLVMELCDNGSVGQLVKRSGPMPAPDVVELGIAISSALAAAHEKGILHRDIKPSNILIDPYGTPRLGDFGLAALPAEGEVSVTLEALTPAYAAPEAFEQAKPSKRADVWALGATLYSVLTGVAPRHQEDGSPQTVAEIIQTLYRPLPAAPHIQGSDPLLSIIWRATAPQAELRFADGSELNSALLELRGQLGRPHNVLAGSEVTRLTPGQLQRQKFPAATPTPGSGGGPPLPPTPNAPLSSPGSAPQPFAASIDGATRPRRAWPVVVGALALVAVGGGVFATAQLLGGTNAADTPPVSDTTPVDSTPKSPELSPEESELEPPAPTESEPSPLDPSLPEGVLVPSTPTCFGGLVTISGFYTANQVDCSEEHAWEAFAYGSLDDDIASANIDDVANDPAVIEACTYANLGTYTGLPADTFDIQVLPPSEASFEGGSRLFHCLASTPESTTTGSFRR</sequence>
<keyword evidence="3" id="KW-0808">Transferase</keyword>
<dbReference type="STRING" id="399497.BW733_07120"/>
<dbReference type="PANTHER" id="PTHR43289">
    <property type="entry name" value="MITOGEN-ACTIVATED PROTEIN KINASE KINASE KINASE 20-RELATED"/>
    <property type="match status" value="1"/>
</dbReference>
<keyword evidence="2" id="KW-0723">Serine/threonine-protein kinase</keyword>
<protein>
    <recommendedName>
        <fullName evidence="1">non-specific serine/threonine protein kinase</fullName>
        <ecNumber evidence="1">2.7.11.1</ecNumber>
    </recommendedName>
</protein>
<keyword evidence="6 7" id="KW-0067">ATP-binding</keyword>
<dbReference type="Gene3D" id="1.10.510.10">
    <property type="entry name" value="Transferase(Phosphotransferase) domain 1"/>
    <property type="match status" value="1"/>
</dbReference>
<feature type="domain" description="Protein kinase" evidence="9">
    <location>
        <begin position="16"/>
        <end position="275"/>
    </location>
</feature>
<keyword evidence="4 7" id="KW-0547">Nucleotide-binding</keyword>
<dbReference type="RefSeq" id="WP_161490166.1">
    <property type="nucleotide sequence ID" value="NZ_CP019607.1"/>
</dbReference>
<dbReference type="InterPro" id="IPR011009">
    <property type="entry name" value="Kinase-like_dom_sf"/>
</dbReference>
<feature type="compositionally biased region" description="Low complexity" evidence="8">
    <location>
        <begin position="415"/>
        <end position="428"/>
    </location>
</feature>
<dbReference type="SMART" id="SM00220">
    <property type="entry name" value="S_TKc"/>
    <property type="match status" value="1"/>
</dbReference>
<evidence type="ECO:0000256" key="6">
    <source>
        <dbReference type="ARBA" id="ARBA00022840"/>
    </source>
</evidence>
<dbReference type="PROSITE" id="PS50011">
    <property type="entry name" value="PROTEIN_KINASE_DOM"/>
    <property type="match status" value="1"/>
</dbReference>
<evidence type="ECO:0000256" key="3">
    <source>
        <dbReference type="ARBA" id="ARBA00022679"/>
    </source>
</evidence>
<evidence type="ECO:0000313" key="11">
    <source>
        <dbReference type="Proteomes" id="UP000188235"/>
    </source>
</evidence>
<dbReference type="SUPFAM" id="SSF56112">
    <property type="entry name" value="Protein kinase-like (PK-like)"/>
    <property type="match status" value="1"/>
</dbReference>
<evidence type="ECO:0000313" key="10">
    <source>
        <dbReference type="EMBL" id="AQP50637.1"/>
    </source>
</evidence>
<proteinExistence type="predicted"/>
<evidence type="ECO:0000256" key="2">
    <source>
        <dbReference type="ARBA" id="ARBA00022527"/>
    </source>
</evidence>
<feature type="region of interest" description="Disordered" evidence="8">
    <location>
        <begin position="378"/>
        <end position="429"/>
    </location>
</feature>
<dbReference type="GO" id="GO:0004674">
    <property type="term" value="F:protein serine/threonine kinase activity"/>
    <property type="evidence" value="ECO:0007669"/>
    <property type="project" value="UniProtKB-KW"/>
</dbReference>
<evidence type="ECO:0000256" key="7">
    <source>
        <dbReference type="PROSITE-ProRule" id="PRU10141"/>
    </source>
</evidence>
<dbReference type="CDD" id="cd14014">
    <property type="entry name" value="STKc_PknB_like"/>
    <property type="match status" value="1"/>
</dbReference>
<dbReference type="InterPro" id="IPR017441">
    <property type="entry name" value="Protein_kinase_ATP_BS"/>
</dbReference>
<dbReference type="InterPro" id="IPR008271">
    <property type="entry name" value="Ser/Thr_kinase_AS"/>
</dbReference>
<feature type="binding site" evidence="7">
    <location>
        <position position="45"/>
    </location>
    <ligand>
        <name>ATP</name>
        <dbReference type="ChEBI" id="CHEBI:30616"/>
    </ligand>
</feature>
<dbReference type="PANTHER" id="PTHR43289:SF6">
    <property type="entry name" value="SERINE_THREONINE-PROTEIN KINASE NEKL-3"/>
    <property type="match status" value="1"/>
</dbReference>
<dbReference type="EC" id="2.7.11.1" evidence="1"/>
<reference evidence="10 11" key="1">
    <citation type="journal article" date="2008" name="Int. J. Syst. Evol. Microbiol.">
        <title>Tessaracoccus flavescens sp. nov., isolated from marine sediment.</title>
        <authorList>
            <person name="Lee D.W."/>
            <person name="Lee S.D."/>
        </authorList>
    </citation>
    <scope>NUCLEOTIDE SEQUENCE [LARGE SCALE GENOMIC DNA]</scope>
    <source>
        <strain evidence="10 11">SST-39T</strain>
    </source>
</reference>
<feature type="region of interest" description="Disordered" evidence="8">
    <location>
        <begin position="295"/>
        <end position="342"/>
    </location>
</feature>
<evidence type="ECO:0000259" key="9">
    <source>
        <dbReference type="PROSITE" id="PS50011"/>
    </source>
</evidence>
<dbReference type="PROSITE" id="PS00107">
    <property type="entry name" value="PROTEIN_KINASE_ATP"/>
    <property type="match status" value="1"/>
</dbReference>
<evidence type="ECO:0000256" key="1">
    <source>
        <dbReference type="ARBA" id="ARBA00012513"/>
    </source>
</evidence>
<dbReference type="EMBL" id="CP019607">
    <property type="protein sequence ID" value="AQP50637.1"/>
    <property type="molecule type" value="Genomic_DNA"/>
</dbReference>
<gene>
    <name evidence="10" type="ORF">BW733_07120</name>
</gene>
<dbReference type="InterPro" id="IPR000719">
    <property type="entry name" value="Prot_kinase_dom"/>
</dbReference>
<dbReference type="Pfam" id="PF00069">
    <property type="entry name" value="Pkinase"/>
    <property type="match status" value="1"/>
</dbReference>
<dbReference type="AlphaFoldDB" id="A0A1Q2CX41"/>
<dbReference type="Proteomes" id="UP000188235">
    <property type="component" value="Chromosome"/>
</dbReference>
<evidence type="ECO:0000256" key="8">
    <source>
        <dbReference type="SAM" id="MobiDB-lite"/>
    </source>
</evidence>
<keyword evidence="5" id="KW-0418">Kinase</keyword>
<dbReference type="GO" id="GO:0005524">
    <property type="term" value="F:ATP binding"/>
    <property type="evidence" value="ECO:0007669"/>
    <property type="project" value="UniProtKB-UniRule"/>
</dbReference>
<organism evidence="10 11">
    <name type="scientific">Tessaracoccus flavescens</name>
    <dbReference type="NCBI Taxonomy" id="399497"/>
    <lineage>
        <taxon>Bacteria</taxon>
        <taxon>Bacillati</taxon>
        <taxon>Actinomycetota</taxon>
        <taxon>Actinomycetes</taxon>
        <taxon>Propionibacteriales</taxon>
        <taxon>Propionibacteriaceae</taxon>
        <taxon>Tessaracoccus</taxon>
    </lineage>
</organism>
<dbReference type="KEGG" id="tfa:BW733_07120"/>
<keyword evidence="11" id="KW-1185">Reference proteome</keyword>
<evidence type="ECO:0000256" key="4">
    <source>
        <dbReference type="ARBA" id="ARBA00022741"/>
    </source>
</evidence>